<dbReference type="Gene3D" id="1.25.40.20">
    <property type="entry name" value="Ankyrin repeat-containing domain"/>
    <property type="match status" value="1"/>
</dbReference>
<dbReference type="EMBL" id="MK072133">
    <property type="protein sequence ID" value="AYV79077.1"/>
    <property type="molecule type" value="Genomic_DNA"/>
</dbReference>
<dbReference type="PROSITE" id="PS50088">
    <property type="entry name" value="ANK_REPEAT"/>
    <property type="match status" value="1"/>
</dbReference>
<dbReference type="PANTHER" id="PTHR24126">
    <property type="entry name" value="ANKYRIN REPEAT, PH AND SEC7 DOMAIN CONTAINING PROTEIN SECG-RELATED"/>
    <property type="match status" value="1"/>
</dbReference>
<dbReference type="Pfam" id="PF12796">
    <property type="entry name" value="Ank_2"/>
    <property type="match status" value="1"/>
</dbReference>
<accession>A0A3G4ZW03</accession>
<reference evidence="3" key="1">
    <citation type="submission" date="2018-10" db="EMBL/GenBank/DDBJ databases">
        <title>Hidden diversity of soil giant viruses.</title>
        <authorList>
            <person name="Schulz F."/>
            <person name="Alteio L."/>
            <person name="Goudeau D."/>
            <person name="Ryan E.M."/>
            <person name="Malmstrom R.R."/>
            <person name="Blanchard J."/>
            <person name="Woyke T."/>
        </authorList>
    </citation>
    <scope>NUCLEOTIDE SEQUENCE</scope>
    <source>
        <strain evidence="3">FNV1</strain>
    </source>
</reference>
<name>A0A3G4ZW03_9VIRU</name>
<protein>
    <submittedName>
        <fullName evidence="3">Uncharacterized protein</fullName>
    </submittedName>
</protein>
<gene>
    <name evidence="3" type="ORF">Faunusvirus2_24</name>
</gene>
<dbReference type="SMART" id="SM00248">
    <property type="entry name" value="ANK"/>
    <property type="match status" value="3"/>
</dbReference>
<dbReference type="SUPFAM" id="SSF48403">
    <property type="entry name" value="Ankyrin repeat"/>
    <property type="match status" value="1"/>
</dbReference>
<organism evidence="3">
    <name type="scientific">Faunusvirus sp</name>
    <dbReference type="NCBI Taxonomy" id="2487766"/>
    <lineage>
        <taxon>Viruses</taxon>
        <taxon>Varidnaviria</taxon>
        <taxon>Bamfordvirae</taxon>
        <taxon>Nucleocytoviricota</taxon>
        <taxon>Megaviricetes</taxon>
        <taxon>Imitervirales</taxon>
        <taxon>Mimiviridae</taxon>
    </lineage>
</organism>
<keyword evidence="2" id="KW-0040">ANK repeat</keyword>
<evidence type="ECO:0000313" key="3">
    <source>
        <dbReference type="EMBL" id="AYV79077.1"/>
    </source>
</evidence>
<evidence type="ECO:0000256" key="1">
    <source>
        <dbReference type="ARBA" id="ARBA00022737"/>
    </source>
</evidence>
<sequence>MTTADEHAHYLYYKLVNGHFGTSTEDICLDFIDQCGSNNFYDIKINYWNLLSYACYLGYAKVAFRIMDYADINLTCEDGWTPLMCAVVGTIRSNSQIKHDIVKELIRRGADVNYKSVTPDSEGFSALSVACSHRDESMVITLIKAGAHFVDIMNSHIYDKNVPEIEQCIRDIYHEQIIAVINTERTDETSNNAMAASFRTTYAVELVGIIAEFII</sequence>
<dbReference type="InterPro" id="IPR002110">
    <property type="entry name" value="Ankyrin_rpt"/>
</dbReference>
<evidence type="ECO:0000256" key="2">
    <source>
        <dbReference type="ARBA" id="ARBA00023043"/>
    </source>
</evidence>
<keyword evidence="1" id="KW-0677">Repeat</keyword>
<proteinExistence type="predicted"/>
<dbReference type="InterPro" id="IPR036770">
    <property type="entry name" value="Ankyrin_rpt-contain_sf"/>
</dbReference>